<dbReference type="PANTHER" id="PTHR44051:SF8">
    <property type="entry name" value="GLUTATHIONE S-TRANSFERASE GSTA"/>
    <property type="match status" value="1"/>
</dbReference>
<protein>
    <submittedName>
        <fullName evidence="2">Glutathione S-transferase</fullName>
    </submittedName>
</protein>
<proteinExistence type="predicted"/>
<dbReference type="Gene3D" id="3.40.30.10">
    <property type="entry name" value="Glutaredoxin"/>
    <property type="match status" value="1"/>
</dbReference>
<dbReference type="InterPro" id="IPR004045">
    <property type="entry name" value="Glutathione_S-Trfase_N"/>
</dbReference>
<dbReference type="AlphaFoldDB" id="A0A1H8CC16"/>
<keyword evidence="2" id="KW-0808">Transferase</keyword>
<keyword evidence="3" id="KW-1185">Reference proteome</keyword>
<gene>
    <name evidence="2" type="ORF">SAMN05216227_1004137</name>
</gene>
<dbReference type="PANTHER" id="PTHR44051">
    <property type="entry name" value="GLUTATHIONE S-TRANSFERASE-RELATED"/>
    <property type="match status" value="1"/>
</dbReference>
<reference evidence="2 3" key="1">
    <citation type="submission" date="2016-10" db="EMBL/GenBank/DDBJ databases">
        <authorList>
            <person name="de Groot N.N."/>
        </authorList>
    </citation>
    <scope>NUCLEOTIDE SEQUENCE [LARGE SCALE GENOMIC DNA]</scope>
    <source>
        <strain evidence="2 3">CGMCC 1.10836</strain>
    </source>
</reference>
<sequence>MLDHDGTLIFETGAIMLYLTELFPGPLAPQPGDANRGAFLTWMYWYGSVMEPVIVLNAIGIDHPALHATFRDHDAVVARLCAALQQGPWLLGDTYSAADLLVHSPYAWFPDMMPDDPLIVDWAARCAARAAYVQTQAQEAG</sequence>
<dbReference type="GO" id="GO:0016740">
    <property type="term" value="F:transferase activity"/>
    <property type="evidence" value="ECO:0007669"/>
    <property type="project" value="UniProtKB-KW"/>
</dbReference>
<dbReference type="EMBL" id="FOCO01000004">
    <property type="protein sequence ID" value="SEM92449.1"/>
    <property type="molecule type" value="Genomic_DNA"/>
</dbReference>
<dbReference type="CDD" id="cd03207">
    <property type="entry name" value="GST_C_8"/>
    <property type="match status" value="1"/>
</dbReference>
<dbReference type="STRING" id="1077947.SAMN05216227_1004137"/>
<dbReference type="PROSITE" id="PS50404">
    <property type="entry name" value="GST_NTER"/>
    <property type="match status" value="1"/>
</dbReference>
<dbReference type="Proteomes" id="UP000183002">
    <property type="component" value="Unassembled WGS sequence"/>
</dbReference>
<evidence type="ECO:0000259" key="1">
    <source>
        <dbReference type="PROSITE" id="PS50404"/>
    </source>
</evidence>
<evidence type="ECO:0000313" key="3">
    <source>
        <dbReference type="Proteomes" id="UP000183002"/>
    </source>
</evidence>
<dbReference type="SUPFAM" id="SSF47616">
    <property type="entry name" value="GST C-terminal domain-like"/>
    <property type="match status" value="1"/>
</dbReference>
<organism evidence="2 3">
    <name type="scientific">Pseudorhodobacter antarcticus</name>
    <dbReference type="NCBI Taxonomy" id="1077947"/>
    <lineage>
        <taxon>Bacteria</taxon>
        <taxon>Pseudomonadati</taxon>
        <taxon>Pseudomonadota</taxon>
        <taxon>Alphaproteobacteria</taxon>
        <taxon>Rhodobacterales</taxon>
        <taxon>Paracoccaceae</taxon>
        <taxon>Pseudorhodobacter</taxon>
    </lineage>
</organism>
<accession>A0A1H8CC16</accession>
<dbReference type="InterPro" id="IPR036282">
    <property type="entry name" value="Glutathione-S-Trfase_C_sf"/>
</dbReference>
<feature type="domain" description="GST N-terminal" evidence="1">
    <location>
        <begin position="1"/>
        <end position="27"/>
    </location>
</feature>
<evidence type="ECO:0000313" key="2">
    <source>
        <dbReference type="EMBL" id="SEM92449.1"/>
    </source>
</evidence>
<name>A0A1H8CC16_9RHOB</name>
<dbReference type="Gene3D" id="1.20.1050.10">
    <property type="match status" value="1"/>
</dbReference>